<organism evidence="11">
    <name type="scientific">marine metagenome</name>
    <dbReference type="NCBI Taxonomy" id="408172"/>
    <lineage>
        <taxon>unclassified sequences</taxon>
        <taxon>metagenomes</taxon>
        <taxon>ecological metagenomes</taxon>
    </lineage>
</organism>
<keyword evidence="6" id="KW-0210">Decarboxylase</keyword>
<keyword evidence="7" id="KW-0067">ATP-binding</keyword>
<dbReference type="UniPathway" id="UPA00138"/>
<protein>
    <recommendedName>
        <fullName evidence="3">phosphoenolpyruvate carboxykinase (ATP)</fullName>
        <ecNumber evidence="3">4.1.1.49</ecNumber>
    </recommendedName>
</protein>
<dbReference type="GO" id="GO:0005524">
    <property type="term" value="F:ATP binding"/>
    <property type="evidence" value="ECO:0007669"/>
    <property type="project" value="UniProtKB-KW"/>
</dbReference>
<dbReference type="InterPro" id="IPR008210">
    <property type="entry name" value="PEP_carboxykinase_N"/>
</dbReference>
<evidence type="ECO:0000313" key="11">
    <source>
        <dbReference type="EMBL" id="SVA84706.1"/>
    </source>
</evidence>
<evidence type="ECO:0000256" key="10">
    <source>
        <dbReference type="SAM" id="MobiDB-lite"/>
    </source>
</evidence>
<dbReference type="AlphaFoldDB" id="A0A381Z5Y8"/>
<dbReference type="EC" id="4.1.1.49" evidence="3"/>
<dbReference type="PROSITE" id="PS00532">
    <property type="entry name" value="PEPCK_ATP"/>
    <property type="match status" value="1"/>
</dbReference>
<comment type="similarity">
    <text evidence="2">Belongs to the phosphoenolpyruvate carboxykinase (ATP) family.</text>
</comment>
<comment type="pathway">
    <text evidence="1">Carbohydrate biosynthesis; gluconeogenesis.</text>
</comment>
<dbReference type="Pfam" id="PF01293">
    <property type="entry name" value="PEPCK_ATP"/>
    <property type="match status" value="1"/>
</dbReference>
<keyword evidence="8" id="KW-0456">Lyase</keyword>
<sequence length="541" mass="58707">MTIKKTATPDVSTHGPGTLAGLDAHGLHPQHEVHWNLSPAQLYEKALARGEGQLAHMGGFTAVTSPHTGRSPNDKFTVKESVTGPSVEWGAINVPMSEAHFYSLREKVLSFLNGQELFVRDARGGAHPRHGLNVRVITHNAWHNLFAYNMFLRPTPEELAAFQPDFTVLHAPGFQADPASDGTTSGAFIVVNFQERQVLIGGSNYAGEIKKSIFSVLNYMLPDQGVLPMHCSANIGSDGDTALFFGLSGTGKTTLSADPDRSLIGDDEHGWGADGVFNFEGGCYAKTIRLSLESEPEIYQATQMFGTILENVILDEESREIDFFDGEITENTRASYPIHYIPNAVISGRGGHPENVLFLTADAFGVLPTISRLSPEQAMYHFLSGYTAKVAGTERGVTEPKATFSACFGAPFLPRPPGEYAEMLGERLREHGASVWLVNTGWSGGGYGVGSRMKLSYTRAMVRAALQGELEHVHTLVDPVFGLNIPVQVSGVPSEVLNPRETWVDGAQYDAAAEKLAAMFKENFKQFEAQVADGVREAGPR</sequence>
<dbReference type="PIRSF" id="PIRSF006294">
    <property type="entry name" value="PEP_crbxkin"/>
    <property type="match status" value="1"/>
</dbReference>
<dbReference type="Gene3D" id="2.170.8.10">
    <property type="entry name" value="Phosphoenolpyruvate Carboxykinase, domain 2"/>
    <property type="match status" value="1"/>
</dbReference>
<keyword evidence="4" id="KW-0312">Gluconeogenesis</keyword>
<reference evidence="11" key="1">
    <citation type="submission" date="2018-05" db="EMBL/GenBank/DDBJ databases">
        <authorList>
            <person name="Lanie J.A."/>
            <person name="Ng W.-L."/>
            <person name="Kazmierczak K.M."/>
            <person name="Andrzejewski T.M."/>
            <person name="Davidsen T.M."/>
            <person name="Wayne K.J."/>
            <person name="Tettelin H."/>
            <person name="Glass J.I."/>
            <person name="Rusch D."/>
            <person name="Podicherti R."/>
            <person name="Tsui H.-C.T."/>
            <person name="Winkler M.E."/>
        </authorList>
    </citation>
    <scope>NUCLEOTIDE SEQUENCE</scope>
</reference>
<evidence type="ECO:0000256" key="2">
    <source>
        <dbReference type="ARBA" id="ARBA00006052"/>
    </source>
</evidence>
<dbReference type="Gene3D" id="3.90.228.20">
    <property type="match status" value="1"/>
</dbReference>
<evidence type="ECO:0000256" key="6">
    <source>
        <dbReference type="ARBA" id="ARBA00022793"/>
    </source>
</evidence>
<proteinExistence type="inferred from homology"/>
<dbReference type="NCBIfam" id="TIGR00224">
    <property type="entry name" value="pckA"/>
    <property type="match status" value="1"/>
</dbReference>
<dbReference type="Gene3D" id="3.40.449.10">
    <property type="entry name" value="Phosphoenolpyruvate Carboxykinase, domain 1"/>
    <property type="match status" value="1"/>
</dbReference>
<keyword evidence="5" id="KW-0547">Nucleotide-binding</keyword>
<dbReference type="NCBIfam" id="NF006820">
    <property type="entry name" value="PRK09344.1-2"/>
    <property type="match status" value="1"/>
</dbReference>
<evidence type="ECO:0000256" key="5">
    <source>
        <dbReference type="ARBA" id="ARBA00022741"/>
    </source>
</evidence>
<name>A0A381Z5Y8_9ZZZZ</name>
<dbReference type="InterPro" id="IPR001272">
    <property type="entry name" value="PEP_carboxykinase_ATP"/>
</dbReference>
<dbReference type="InterPro" id="IPR013035">
    <property type="entry name" value="PEP_carboxykinase_C"/>
</dbReference>
<dbReference type="SUPFAM" id="SSF53795">
    <property type="entry name" value="PEP carboxykinase-like"/>
    <property type="match status" value="1"/>
</dbReference>
<dbReference type="GO" id="GO:0004612">
    <property type="term" value="F:phosphoenolpyruvate carboxykinase (ATP) activity"/>
    <property type="evidence" value="ECO:0007669"/>
    <property type="project" value="UniProtKB-EC"/>
</dbReference>
<dbReference type="InterPro" id="IPR015994">
    <property type="entry name" value="PEPCK_ATP_CS"/>
</dbReference>
<evidence type="ECO:0000256" key="7">
    <source>
        <dbReference type="ARBA" id="ARBA00022840"/>
    </source>
</evidence>
<dbReference type="CDD" id="cd00484">
    <property type="entry name" value="PEPCK_ATP"/>
    <property type="match status" value="1"/>
</dbReference>
<evidence type="ECO:0000256" key="4">
    <source>
        <dbReference type="ARBA" id="ARBA00022432"/>
    </source>
</evidence>
<feature type="region of interest" description="Disordered" evidence="10">
    <location>
        <begin position="1"/>
        <end position="24"/>
    </location>
</feature>
<dbReference type="SUPFAM" id="SSF68923">
    <property type="entry name" value="PEP carboxykinase N-terminal domain"/>
    <property type="match status" value="1"/>
</dbReference>
<dbReference type="PANTHER" id="PTHR30031:SF0">
    <property type="entry name" value="PHOSPHOENOLPYRUVATE CARBOXYKINASE (ATP)"/>
    <property type="match status" value="1"/>
</dbReference>
<evidence type="ECO:0000256" key="1">
    <source>
        <dbReference type="ARBA" id="ARBA00004742"/>
    </source>
</evidence>
<dbReference type="GO" id="GO:0006094">
    <property type="term" value="P:gluconeogenesis"/>
    <property type="evidence" value="ECO:0007669"/>
    <property type="project" value="UniProtKB-UniPathway"/>
</dbReference>
<dbReference type="EMBL" id="UINC01020094">
    <property type="protein sequence ID" value="SVA84706.1"/>
    <property type="molecule type" value="Genomic_DNA"/>
</dbReference>
<dbReference type="PANTHER" id="PTHR30031">
    <property type="entry name" value="PHOSPHOENOLPYRUVATE CARBOXYKINASE ATP"/>
    <property type="match status" value="1"/>
</dbReference>
<dbReference type="HAMAP" id="MF_00453">
    <property type="entry name" value="PEPCK_ATP"/>
    <property type="match status" value="1"/>
</dbReference>
<dbReference type="NCBIfam" id="NF006821">
    <property type="entry name" value="PRK09344.1-3"/>
    <property type="match status" value="1"/>
</dbReference>
<gene>
    <name evidence="11" type="ORF">METZ01_LOCUS137560</name>
</gene>
<comment type="catalytic activity">
    <reaction evidence="9">
        <text>oxaloacetate + ATP = phosphoenolpyruvate + ADP + CO2</text>
        <dbReference type="Rhea" id="RHEA:18617"/>
        <dbReference type="ChEBI" id="CHEBI:16452"/>
        <dbReference type="ChEBI" id="CHEBI:16526"/>
        <dbReference type="ChEBI" id="CHEBI:30616"/>
        <dbReference type="ChEBI" id="CHEBI:58702"/>
        <dbReference type="ChEBI" id="CHEBI:456216"/>
        <dbReference type="EC" id="4.1.1.49"/>
    </reaction>
</comment>
<dbReference type="GO" id="GO:0005829">
    <property type="term" value="C:cytosol"/>
    <property type="evidence" value="ECO:0007669"/>
    <property type="project" value="TreeGrafter"/>
</dbReference>
<accession>A0A381Z5Y8</accession>
<evidence type="ECO:0000256" key="9">
    <source>
        <dbReference type="ARBA" id="ARBA00047371"/>
    </source>
</evidence>
<evidence type="ECO:0000256" key="8">
    <source>
        <dbReference type="ARBA" id="ARBA00023239"/>
    </source>
</evidence>
<evidence type="ECO:0000256" key="3">
    <source>
        <dbReference type="ARBA" id="ARBA00012363"/>
    </source>
</evidence>